<dbReference type="RefSeq" id="WP_008588860.1">
    <property type="nucleotide sequence ID" value="NZ_FNOS01000002.1"/>
</dbReference>
<sequence>MEKDKYIGVDIGGTTVKMAVLDRDGEMIHKWEIPTVTEESGNSIISDVALSLEHTLDELKIDKRTLHGIGVGAPGFIEQEEGYVYEAINIGWKDFGMGEALKQAAGLQVWADNDANIAALGENWLGAGHNCASMVAVTLGTGVGGGIIVNHKVINGTNGTGGEIGHITVKPGSPHYCNCGRYGCLETEASATAIARKAKERQLKNENGFLSSIKNPEAKDVFEGLKQDDEDCRLIVKDVTDQLGLALANLAVSINPEKIVIGGGVSKAGEQLIEPLKTAFRKYALPRVREVCDISIAELGNDAGVIGGAFLVKTKTENKQTGAQER</sequence>
<dbReference type="InterPro" id="IPR043129">
    <property type="entry name" value="ATPase_NBD"/>
</dbReference>
<name>A0A1H3DR42_9BACI</name>
<evidence type="ECO:0000256" key="3">
    <source>
        <dbReference type="ARBA" id="ARBA00014701"/>
    </source>
</evidence>
<dbReference type="EC" id="2.7.1.2" evidence="2"/>
<evidence type="ECO:0000313" key="9">
    <source>
        <dbReference type="EMBL" id="SDX69002.1"/>
    </source>
</evidence>
<evidence type="ECO:0000256" key="2">
    <source>
        <dbReference type="ARBA" id="ARBA00012323"/>
    </source>
</evidence>
<evidence type="ECO:0000256" key="5">
    <source>
        <dbReference type="ARBA" id="ARBA00022741"/>
    </source>
</evidence>
<dbReference type="InterPro" id="IPR004654">
    <property type="entry name" value="ROK_glcA"/>
</dbReference>
<keyword evidence="6" id="KW-0418">Kinase</keyword>
<evidence type="ECO:0000256" key="4">
    <source>
        <dbReference type="ARBA" id="ARBA00022679"/>
    </source>
</evidence>
<dbReference type="EMBL" id="FNOS01000002">
    <property type="protein sequence ID" value="SDX69002.1"/>
    <property type="molecule type" value="Genomic_DNA"/>
</dbReference>
<keyword evidence="10" id="KW-1185">Reference proteome</keyword>
<evidence type="ECO:0000313" key="10">
    <source>
        <dbReference type="Proteomes" id="UP000198647"/>
    </source>
</evidence>
<evidence type="ECO:0000256" key="6">
    <source>
        <dbReference type="ARBA" id="ARBA00022777"/>
    </source>
</evidence>
<evidence type="ECO:0000256" key="1">
    <source>
        <dbReference type="ARBA" id="ARBA00006479"/>
    </source>
</evidence>
<keyword evidence="7" id="KW-0067">ATP-binding</keyword>
<organism evidence="9 10">
    <name type="scientific">Salimicrobium album</name>
    <dbReference type="NCBI Taxonomy" id="50717"/>
    <lineage>
        <taxon>Bacteria</taxon>
        <taxon>Bacillati</taxon>
        <taxon>Bacillota</taxon>
        <taxon>Bacilli</taxon>
        <taxon>Bacillales</taxon>
        <taxon>Bacillaceae</taxon>
        <taxon>Salimicrobium</taxon>
    </lineage>
</organism>
<dbReference type="PANTHER" id="PTHR18964:SF149">
    <property type="entry name" value="BIFUNCTIONAL UDP-N-ACETYLGLUCOSAMINE 2-EPIMERASE_N-ACETYLMANNOSAMINE KINASE"/>
    <property type="match status" value="1"/>
</dbReference>
<reference evidence="9 10" key="1">
    <citation type="submission" date="2016-10" db="EMBL/GenBank/DDBJ databases">
        <authorList>
            <person name="Varghese N."/>
            <person name="Submissions S."/>
        </authorList>
    </citation>
    <scope>NUCLEOTIDE SEQUENCE [LARGE SCALE GENOMIC DNA]</scope>
    <source>
        <strain evidence="9 10">DSM 20748</strain>
    </source>
</reference>
<comment type="similarity">
    <text evidence="1">Belongs to the ROK (NagC/XylR) family.</text>
</comment>
<dbReference type="NCBIfam" id="TIGR00744">
    <property type="entry name" value="ROK_glcA_fam"/>
    <property type="match status" value="1"/>
</dbReference>
<dbReference type="InterPro" id="IPR000600">
    <property type="entry name" value="ROK"/>
</dbReference>
<dbReference type="SUPFAM" id="SSF53067">
    <property type="entry name" value="Actin-like ATPase domain"/>
    <property type="match status" value="1"/>
</dbReference>
<dbReference type="Proteomes" id="UP000198647">
    <property type="component" value="Unassembled WGS sequence"/>
</dbReference>
<dbReference type="InterPro" id="IPR049874">
    <property type="entry name" value="ROK_cs"/>
</dbReference>
<gene>
    <name evidence="9" type="ORF">SAMN04488081_1072</name>
</gene>
<dbReference type="Pfam" id="PF00480">
    <property type="entry name" value="ROK"/>
    <property type="match status" value="1"/>
</dbReference>
<keyword evidence="5" id="KW-0547">Nucleotide-binding</keyword>
<evidence type="ECO:0000256" key="7">
    <source>
        <dbReference type="ARBA" id="ARBA00022840"/>
    </source>
</evidence>
<proteinExistence type="inferred from homology"/>
<dbReference type="Gene3D" id="3.30.420.40">
    <property type="match status" value="2"/>
</dbReference>
<comment type="caution">
    <text evidence="9">The sequence shown here is derived from an EMBL/GenBank/DDBJ whole genome shotgun (WGS) entry which is preliminary data.</text>
</comment>
<dbReference type="PROSITE" id="PS01125">
    <property type="entry name" value="ROK"/>
    <property type="match status" value="1"/>
</dbReference>
<dbReference type="PANTHER" id="PTHR18964">
    <property type="entry name" value="ROK (REPRESSOR, ORF, KINASE) FAMILY"/>
    <property type="match status" value="1"/>
</dbReference>
<keyword evidence="4" id="KW-0808">Transferase</keyword>
<protein>
    <recommendedName>
        <fullName evidence="3">Glucokinase</fullName>
        <ecNumber evidence="2">2.7.1.2</ecNumber>
    </recommendedName>
    <alternativeName>
        <fullName evidence="8">Glucose kinase</fullName>
    </alternativeName>
</protein>
<evidence type="ECO:0000256" key="8">
    <source>
        <dbReference type="ARBA" id="ARBA00032386"/>
    </source>
</evidence>
<accession>A0A1H3DR42</accession>